<feature type="domain" description="Nucleotidyl transferase" evidence="8">
    <location>
        <begin position="11"/>
        <end position="270"/>
    </location>
</feature>
<dbReference type="RefSeq" id="WP_186897379.1">
    <property type="nucleotide sequence ID" value="NZ_JACOFT010000002.1"/>
</dbReference>
<comment type="similarity">
    <text evidence="1 7">Belongs to the UDPGP type 2 family.</text>
</comment>
<evidence type="ECO:0000256" key="6">
    <source>
        <dbReference type="ARBA" id="ARBA00048128"/>
    </source>
</evidence>
<dbReference type="InterPro" id="IPR005835">
    <property type="entry name" value="NTP_transferase_dom"/>
</dbReference>
<reference evidence="9 10" key="1">
    <citation type="submission" date="2020-08" db="EMBL/GenBank/DDBJ databases">
        <title>Novel species isolated from subtropical streams in China.</title>
        <authorList>
            <person name="Lu H."/>
        </authorList>
    </citation>
    <scope>NUCLEOTIDE SEQUENCE [LARGE SCALE GENOMIC DNA]</scope>
    <source>
        <strain evidence="9 10">CCTCC AB 2015119</strain>
    </source>
</reference>
<evidence type="ECO:0000256" key="5">
    <source>
        <dbReference type="ARBA" id="ARBA00022695"/>
    </source>
</evidence>
<dbReference type="Gene3D" id="3.90.550.10">
    <property type="entry name" value="Spore Coat Polysaccharide Biosynthesis Protein SpsA, Chain A"/>
    <property type="match status" value="1"/>
</dbReference>
<evidence type="ECO:0000313" key="9">
    <source>
        <dbReference type="EMBL" id="MBC3810988.1"/>
    </source>
</evidence>
<protein>
    <recommendedName>
        <fullName evidence="3 7">UTP--glucose-1-phosphate uridylyltransferase</fullName>
        <ecNumber evidence="2 7">2.7.7.9</ecNumber>
    </recommendedName>
    <alternativeName>
        <fullName evidence="7">UDP-glucose pyrophosphorylase</fullName>
    </alternativeName>
</protein>
<accession>A0ABR6XE26</accession>
<evidence type="ECO:0000256" key="3">
    <source>
        <dbReference type="ARBA" id="ARBA00019048"/>
    </source>
</evidence>
<evidence type="ECO:0000259" key="8">
    <source>
        <dbReference type="Pfam" id="PF00483"/>
    </source>
</evidence>
<gene>
    <name evidence="9" type="primary">galU</name>
    <name evidence="9" type="ORF">H8K26_06000</name>
</gene>
<evidence type="ECO:0000313" key="10">
    <source>
        <dbReference type="Proteomes" id="UP000637632"/>
    </source>
</evidence>
<keyword evidence="4 7" id="KW-0808">Transferase</keyword>
<evidence type="ECO:0000256" key="1">
    <source>
        <dbReference type="ARBA" id="ARBA00006890"/>
    </source>
</evidence>
<dbReference type="GO" id="GO:0003983">
    <property type="term" value="F:UTP:glucose-1-phosphate uridylyltransferase activity"/>
    <property type="evidence" value="ECO:0007669"/>
    <property type="project" value="UniProtKB-EC"/>
</dbReference>
<dbReference type="NCBIfam" id="TIGR01099">
    <property type="entry name" value="galU"/>
    <property type="match status" value="1"/>
</dbReference>
<evidence type="ECO:0000256" key="4">
    <source>
        <dbReference type="ARBA" id="ARBA00022679"/>
    </source>
</evidence>
<dbReference type="PANTHER" id="PTHR43197">
    <property type="entry name" value="UTP--GLUCOSE-1-PHOSPHATE URIDYLYLTRANSFERASE"/>
    <property type="match status" value="1"/>
</dbReference>
<keyword evidence="10" id="KW-1185">Reference proteome</keyword>
<evidence type="ECO:0000256" key="2">
    <source>
        <dbReference type="ARBA" id="ARBA00012415"/>
    </source>
</evidence>
<keyword evidence="5 7" id="KW-0548">Nucleotidyltransferase</keyword>
<dbReference type="InterPro" id="IPR029044">
    <property type="entry name" value="Nucleotide-diphossugar_trans"/>
</dbReference>
<comment type="caution">
    <text evidence="9">The sequence shown here is derived from an EMBL/GenBank/DDBJ whole genome shotgun (WGS) entry which is preliminary data.</text>
</comment>
<dbReference type="EMBL" id="JACOFT010000002">
    <property type="protein sequence ID" value="MBC3810988.1"/>
    <property type="molecule type" value="Genomic_DNA"/>
</dbReference>
<dbReference type="PANTHER" id="PTHR43197:SF1">
    <property type="entry name" value="UTP--GLUCOSE-1-PHOSPHATE URIDYLYLTRANSFERASE"/>
    <property type="match status" value="1"/>
</dbReference>
<evidence type="ECO:0000256" key="7">
    <source>
        <dbReference type="RuleBase" id="RU361259"/>
    </source>
</evidence>
<dbReference type="SUPFAM" id="SSF53448">
    <property type="entry name" value="Nucleotide-diphospho-sugar transferases"/>
    <property type="match status" value="1"/>
</dbReference>
<comment type="catalytic activity">
    <reaction evidence="6 7">
        <text>alpha-D-glucose 1-phosphate + UTP + H(+) = UDP-alpha-D-glucose + diphosphate</text>
        <dbReference type="Rhea" id="RHEA:19889"/>
        <dbReference type="ChEBI" id="CHEBI:15378"/>
        <dbReference type="ChEBI" id="CHEBI:33019"/>
        <dbReference type="ChEBI" id="CHEBI:46398"/>
        <dbReference type="ChEBI" id="CHEBI:58601"/>
        <dbReference type="ChEBI" id="CHEBI:58885"/>
        <dbReference type="EC" id="2.7.7.9"/>
    </reaction>
</comment>
<sequence>MRKIKKAVFPVAGLGSRFLPATKAQPKEMLPIVDKPLIQYAVEEAVEAGITEMVFITGRNKRAIEDHFDKAYELESELEAAGKEALLDLVRNVIPKSVNCIYIRQPAALGLGHAVLCARPVIGDDPFAVLLADDLMDADVGQPSVMAQMTKQYEAEGGSIIAVQDVPREFTRQYGIVSGTPYKDRLERMQGIIEKPMPDVAPSTLAVVGRYILSGRIFSYLENLGKGSGGEIQLTDGIAAMLKDYPVYAFRPAATRYDCGSKLGYLKASVALGLKHKETSAEFTEFLKSIK</sequence>
<dbReference type="InterPro" id="IPR005771">
    <property type="entry name" value="GalU_uridylyltTrfase_bac/arc"/>
</dbReference>
<organism evidence="9 10">
    <name type="scientific">Undibacterium aquatile</name>
    <dbReference type="NCBI Taxonomy" id="1537398"/>
    <lineage>
        <taxon>Bacteria</taxon>
        <taxon>Pseudomonadati</taxon>
        <taxon>Pseudomonadota</taxon>
        <taxon>Betaproteobacteria</taxon>
        <taxon>Burkholderiales</taxon>
        <taxon>Oxalobacteraceae</taxon>
        <taxon>Undibacterium</taxon>
    </lineage>
</organism>
<dbReference type="Pfam" id="PF00483">
    <property type="entry name" value="NTP_transferase"/>
    <property type="match status" value="1"/>
</dbReference>
<dbReference type="Proteomes" id="UP000637632">
    <property type="component" value="Unassembled WGS sequence"/>
</dbReference>
<name>A0ABR6XE26_9BURK</name>
<dbReference type="CDD" id="cd02541">
    <property type="entry name" value="UGPase_prokaryotic"/>
    <property type="match status" value="1"/>
</dbReference>
<dbReference type="EC" id="2.7.7.9" evidence="2 7"/>
<proteinExistence type="inferred from homology"/>